<accession>A0A7X3C1B0</accession>
<dbReference type="PANTHER" id="PTHR47129">
    <property type="entry name" value="QUINONE OXIDOREDUCTASE 2"/>
    <property type="match status" value="1"/>
</dbReference>
<reference evidence="2 3" key="1">
    <citation type="submission" date="2019-11" db="EMBL/GenBank/DDBJ databases">
        <title>Lactobacillus sp. nov. CRM56-3, isolated from fermented tea leaves.</title>
        <authorList>
            <person name="Phuengjayaem S."/>
            <person name="Tanasupawat S."/>
        </authorList>
    </citation>
    <scope>NUCLEOTIDE SEQUENCE [LARGE SCALE GENOMIC DNA]</scope>
    <source>
        <strain evidence="2 3">CRM56-3</strain>
    </source>
</reference>
<evidence type="ECO:0000313" key="3">
    <source>
        <dbReference type="Proteomes" id="UP000466388"/>
    </source>
</evidence>
<organism evidence="2 3">
    <name type="scientific">Secundilactobacillus folii</name>
    <dbReference type="NCBI Taxonomy" id="2678357"/>
    <lineage>
        <taxon>Bacteria</taxon>
        <taxon>Bacillati</taxon>
        <taxon>Bacillota</taxon>
        <taxon>Bacilli</taxon>
        <taxon>Lactobacillales</taxon>
        <taxon>Lactobacillaceae</taxon>
        <taxon>Secundilactobacillus</taxon>
    </lineage>
</organism>
<dbReference type="EMBL" id="WNJO01000002">
    <property type="protein sequence ID" value="MTV81540.1"/>
    <property type="molecule type" value="Genomic_DNA"/>
</dbReference>
<comment type="caution">
    <text evidence="2">The sequence shown here is derived from an EMBL/GenBank/DDBJ whole genome shotgun (WGS) entry which is preliminary data.</text>
</comment>
<dbReference type="PANTHER" id="PTHR47129:SF1">
    <property type="entry name" value="NMRA-LIKE DOMAIN-CONTAINING PROTEIN"/>
    <property type="match status" value="1"/>
</dbReference>
<dbReference type="InterPro" id="IPR052718">
    <property type="entry name" value="NmrA-type_oxidoreductase"/>
</dbReference>
<dbReference type="RefSeq" id="WP_155430818.1">
    <property type="nucleotide sequence ID" value="NZ_WNJO01000002.1"/>
</dbReference>
<name>A0A7X3C1B0_9LACO</name>
<gene>
    <name evidence="2" type="ORF">GM612_02580</name>
</gene>
<dbReference type="SUPFAM" id="SSF51735">
    <property type="entry name" value="NAD(P)-binding Rossmann-fold domains"/>
    <property type="match status" value="1"/>
</dbReference>
<sequence length="284" mass="30868">MTRYAVTGATGHLGTRAIQTLSKLVEPSDIVALARNVEKAKASVPEGVEVRHADYDHEDSFVKALQGVDKLLLISSQPGGPVSRQQQHQNVIDAAKADGVEFIAYTSFAHIETAKSPLANDHRFTEQAIVKSGIAHSFLRNNWYLENEAATIQAALKGQPFVYAAGEGHIGWAAEIDYADANAQVMVLEQPKEIYEFAGQSRTYAQLADVVKTVSDHDFEVQSISEAEYQKNLEASGLNTQTAAAIASLQKFIKSGDLAENSTDLQDVLKRPLTDLATVIKAMK</sequence>
<dbReference type="InterPro" id="IPR036291">
    <property type="entry name" value="NAD(P)-bd_dom_sf"/>
</dbReference>
<evidence type="ECO:0000259" key="1">
    <source>
        <dbReference type="Pfam" id="PF13460"/>
    </source>
</evidence>
<dbReference type="Proteomes" id="UP000466388">
    <property type="component" value="Unassembled WGS sequence"/>
</dbReference>
<proteinExistence type="predicted"/>
<dbReference type="InterPro" id="IPR016040">
    <property type="entry name" value="NAD(P)-bd_dom"/>
</dbReference>
<dbReference type="Gene3D" id="3.40.50.720">
    <property type="entry name" value="NAD(P)-binding Rossmann-like Domain"/>
    <property type="match status" value="1"/>
</dbReference>
<dbReference type="AlphaFoldDB" id="A0A7X3C1B0"/>
<dbReference type="Gene3D" id="3.90.25.10">
    <property type="entry name" value="UDP-galactose 4-epimerase, domain 1"/>
    <property type="match status" value="1"/>
</dbReference>
<dbReference type="Pfam" id="PF13460">
    <property type="entry name" value="NAD_binding_10"/>
    <property type="match status" value="1"/>
</dbReference>
<protein>
    <submittedName>
        <fullName evidence="2">NAD(P)H-binding protein</fullName>
    </submittedName>
</protein>
<feature type="domain" description="NAD(P)-binding" evidence="1">
    <location>
        <begin position="8"/>
        <end position="162"/>
    </location>
</feature>
<evidence type="ECO:0000313" key="2">
    <source>
        <dbReference type="EMBL" id="MTV81540.1"/>
    </source>
</evidence>
<dbReference type="CDD" id="cd05269">
    <property type="entry name" value="TMR_SDR_a"/>
    <property type="match status" value="1"/>
</dbReference>
<keyword evidence="3" id="KW-1185">Reference proteome</keyword>